<reference evidence="2 3" key="1">
    <citation type="submission" date="2024-09" db="EMBL/GenBank/DDBJ databases">
        <title>Whole genome analysis of Stenotrophomonas geniculata MK-1, and its biological control impact on peanut foliage fungus diseases.</title>
        <authorList>
            <person name="Ahsan T."/>
        </authorList>
    </citation>
    <scope>NUCLEOTIDE SEQUENCE [LARGE SCALE GENOMIC DNA]</scope>
    <source>
        <strain evidence="2 3">MK-1</strain>
    </source>
</reference>
<dbReference type="EMBL" id="JBHRFL010000009">
    <property type="protein sequence ID" value="MFC6069533.1"/>
    <property type="molecule type" value="Genomic_DNA"/>
</dbReference>
<organism evidence="2 3">
    <name type="scientific">Stenotrophomonas geniculata</name>
    <dbReference type="NCBI Taxonomy" id="86188"/>
    <lineage>
        <taxon>Bacteria</taxon>
        <taxon>Pseudomonadati</taxon>
        <taxon>Pseudomonadota</taxon>
        <taxon>Gammaproteobacteria</taxon>
        <taxon>Lysobacterales</taxon>
        <taxon>Lysobacteraceae</taxon>
        <taxon>Stenotrophomonas</taxon>
    </lineage>
</organism>
<feature type="chain" id="PRO_5045338797" description="Secreted protein" evidence="1">
    <location>
        <begin position="20"/>
        <end position="81"/>
    </location>
</feature>
<keyword evidence="1" id="KW-0732">Signal</keyword>
<keyword evidence="3" id="KW-1185">Reference proteome</keyword>
<proteinExistence type="predicted"/>
<gene>
    <name evidence="2" type="ORF">ACFLLB_08105</name>
</gene>
<evidence type="ECO:0008006" key="4">
    <source>
        <dbReference type="Google" id="ProtNLM"/>
    </source>
</evidence>
<evidence type="ECO:0000313" key="2">
    <source>
        <dbReference type="EMBL" id="MFC6069533.1"/>
    </source>
</evidence>
<sequence length="81" mass="8410">MVRALLIGAMLVASTPAWADPGSTPLQIWLTVVEGCSGDAGNTRCAAPHKRSDAPELPQQIRDLAPPADSDDAAPAVTVIY</sequence>
<evidence type="ECO:0000313" key="3">
    <source>
        <dbReference type="Proteomes" id="UP001596115"/>
    </source>
</evidence>
<feature type="signal peptide" evidence="1">
    <location>
        <begin position="1"/>
        <end position="19"/>
    </location>
</feature>
<comment type="caution">
    <text evidence="2">The sequence shown here is derived from an EMBL/GenBank/DDBJ whole genome shotgun (WGS) entry which is preliminary data.</text>
</comment>
<protein>
    <recommendedName>
        <fullName evidence="4">Secreted protein</fullName>
    </recommendedName>
</protein>
<dbReference type="Proteomes" id="UP001596115">
    <property type="component" value="Unassembled WGS sequence"/>
</dbReference>
<name>A0ABW1N1X1_9GAMM</name>
<accession>A0ABW1N1X1</accession>
<evidence type="ECO:0000256" key="1">
    <source>
        <dbReference type="SAM" id="SignalP"/>
    </source>
</evidence>
<dbReference type="RefSeq" id="WP_380574425.1">
    <property type="nucleotide sequence ID" value="NZ_JBFLAA010000020.1"/>
</dbReference>